<dbReference type="EMBL" id="LSRX01000285">
    <property type="protein sequence ID" value="OLQ01666.1"/>
    <property type="molecule type" value="Genomic_DNA"/>
</dbReference>
<proteinExistence type="predicted"/>
<evidence type="ECO:0000313" key="2">
    <source>
        <dbReference type="EMBL" id="OLQ01666.1"/>
    </source>
</evidence>
<reference evidence="2 3" key="1">
    <citation type="submission" date="2016-02" db="EMBL/GenBank/DDBJ databases">
        <title>Genome analysis of coral dinoflagellate symbionts highlights evolutionary adaptations to a symbiotic lifestyle.</title>
        <authorList>
            <person name="Aranda M."/>
            <person name="Li Y."/>
            <person name="Liew Y.J."/>
            <person name="Baumgarten S."/>
            <person name="Simakov O."/>
            <person name="Wilson M."/>
            <person name="Piel J."/>
            <person name="Ashoor H."/>
            <person name="Bougouffa S."/>
            <person name="Bajic V.B."/>
            <person name="Ryu T."/>
            <person name="Ravasi T."/>
            <person name="Bayer T."/>
            <person name="Micklem G."/>
            <person name="Kim H."/>
            <person name="Bhak J."/>
            <person name="Lajeunesse T.C."/>
            <person name="Voolstra C.R."/>
        </authorList>
    </citation>
    <scope>NUCLEOTIDE SEQUENCE [LARGE SCALE GENOMIC DNA]</scope>
    <source>
        <strain evidence="2 3">CCMP2467</strain>
    </source>
</reference>
<accession>A0A1Q9E2L6</accession>
<evidence type="ECO:0000256" key="1">
    <source>
        <dbReference type="SAM" id="MobiDB-lite"/>
    </source>
</evidence>
<dbReference type="AlphaFoldDB" id="A0A1Q9E2L6"/>
<comment type="caution">
    <text evidence="2">The sequence shown here is derived from an EMBL/GenBank/DDBJ whole genome shotgun (WGS) entry which is preliminary data.</text>
</comment>
<feature type="region of interest" description="Disordered" evidence="1">
    <location>
        <begin position="52"/>
        <end position="80"/>
    </location>
</feature>
<organism evidence="2 3">
    <name type="scientific">Symbiodinium microadriaticum</name>
    <name type="common">Dinoflagellate</name>
    <name type="synonym">Zooxanthella microadriatica</name>
    <dbReference type="NCBI Taxonomy" id="2951"/>
    <lineage>
        <taxon>Eukaryota</taxon>
        <taxon>Sar</taxon>
        <taxon>Alveolata</taxon>
        <taxon>Dinophyceae</taxon>
        <taxon>Suessiales</taxon>
        <taxon>Symbiodiniaceae</taxon>
        <taxon>Symbiodinium</taxon>
    </lineage>
</organism>
<keyword evidence="3" id="KW-1185">Reference proteome</keyword>
<protein>
    <submittedName>
        <fullName evidence="2">Uncharacterized protein</fullName>
    </submittedName>
</protein>
<gene>
    <name evidence="2" type="ORF">AK812_SmicGene15612</name>
</gene>
<evidence type="ECO:0000313" key="3">
    <source>
        <dbReference type="Proteomes" id="UP000186817"/>
    </source>
</evidence>
<name>A0A1Q9E2L6_SYMMI</name>
<sequence>MSVQLFMVPAKSAGHGNVHSALEWLVSETLFESRNFVEWKKRLGGLGEIVHSQSKHEHKVPADGQNPVSRAPSGEPEAASQAEVLEDAAALCMPSLYLPATCYRRKLPVASGDIAFGLSMEDHCEKLYTLEKRHQPVLHCASAQAALKAKICVALHLLSASADVRPTLSPRMSAVSKTVCVSMHHPPWLWNFARSPGEEFSDKGYARADMSLSREFVSTLRHRQTDQWLGGTSAHGKSGADRKDLVDSQVFGFGSGVPWVYAMGSLQQSASLQFDFAVIAVCAGVGRGERKQGSWCLCQNQVLSFQRPQKQKLRACAVPSPRAQVD</sequence>
<dbReference type="Proteomes" id="UP000186817">
    <property type="component" value="Unassembled WGS sequence"/>
</dbReference>